<evidence type="ECO:0000313" key="10">
    <source>
        <dbReference type="Proteomes" id="UP000004691"/>
    </source>
</evidence>
<dbReference type="InterPro" id="IPR010211">
    <property type="entry name" value="Redox-sen_tscrpt-act_SoxR"/>
</dbReference>
<dbReference type="PRINTS" id="PR00040">
    <property type="entry name" value="HTHMERR"/>
</dbReference>
<dbReference type="GO" id="GO:0051537">
    <property type="term" value="F:2 iron, 2 sulfur cluster binding"/>
    <property type="evidence" value="ECO:0007669"/>
    <property type="project" value="UniProtKB-KW"/>
</dbReference>
<keyword evidence="1" id="KW-0001">2Fe-2S</keyword>
<dbReference type="GO" id="GO:0003700">
    <property type="term" value="F:DNA-binding transcription factor activity"/>
    <property type="evidence" value="ECO:0007669"/>
    <property type="project" value="InterPro"/>
</dbReference>
<dbReference type="InterPro" id="IPR015358">
    <property type="entry name" value="Tscrpt_reg_MerR_DNA-bd"/>
</dbReference>
<dbReference type="SUPFAM" id="SSF46955">
    <property type="entry name" value="Putative DNA-binding domain"/>
    <property type="match status" value="1"/>
</dbReference>
<dbReference type="GO" id="GO:0006979">
    <property type="term" value="P:response to oxidative stress"/>
    <property type="evidence" value="ECO:0007669"/>
    <property type="project" value="InterPro"/>
</dbReference>
<dbReference type="EMBL" id="JH636049">
    <property type="protein sequence ID" value="EID53126.1"/>
    <property type="molecule type" value="Genomic_DNA"/>
</dbReference>
<protein>
    <submittedName>
        <fullName evidence="9">Redox-sensitive transcriptional activator SoxR</fullName>
    </submittedName>
</protein>
<evidence type="ECO:0000256" key="3">
    <source>
        <dbReference type="ARBA" id="ARBA00023004"/>
    </source>
</evidence>
<keyword evidence="2" id="KW-0479">Metal-binding</keyword>
<gene>
    <name evidence="9" type="ORF">SacxiDRAFT_0861</name>
</gene>
<dbReference type="PANTHER" id="PTHR30204">
    <property type="entry name" value="REDOX-CYCLING DRUG-SENSING TRANSCRIPTIONAL ACTIVATOR SOXR"/>
    <property type="match status" value="1"/>
</dbReference>
<keyword evidence="6" id="KW-0238">DNA-binding</keyword>
<dbReference type="InterPro" id="IPR047057">
    <property type="entry name" value="MerR_fam"/>
</dbReference>
<dbReference type="AlphaFoldDB" id="I0UZ23"/>
<dbReference type="InterPro" id="IPR009061">
    <property type="entry name" value="DNA-bd_dom_put_sf"/>
</dbReference>
<proteinExistence type="predicted"/>
<evidence type="ECO:0000256" key="4">
    <source>
        <dbReference type="ARBA" id="ARBA00023014"/>
    </source>
</evidence>
<dbReference type="Proteomes" id="UP000004691">
    <property type="component" value="Unassembled WGS sequence"/>
</dbReference>
<organism evidence="9 10">
    <name type="scientific">Saccharomonospora xinjiangensis XJ-54</name>
    <dbReference type="NCBI Taxonomy" id="882086"/>
    <lineage>
        <taxon>Bacteria</taxon>
        <taxon>Bacillati</taxon>
        <taxon>Actinomycetota</taxon>
        <taxon>Actinomycetes</taxon>
        <taxon>Pseudonocardiales</taxon>
        <taxon>Pseudonocardiaceae</taxon>
        <taxon>Saccharomonospora</taxon>
    </lineage>
</organism>
<dbReference type="STRING" id="882086.SacxiDRAFT_0861"/>
<dbReference type="eggNOG" id="COG0789">
    <property type="taxonomic scope" value="Bacteria"/>
</dbReference>
<dbReference type="NCBIfam" id="TIGR01950">
    <property type="entry name" value="SoxR"/>
    <property type="match status" value="1"/>
</dbReference>
<dbReference type="Pfam" id="PF00376">
    <property type="entry name" value="MerR"/>
    <property type="match status" value="1"/>
</dbReference>
<keyword evidence="4" id="KW-0411">Iron-sulfur</keyword>
<evidence type="ECO:0000256" key="5">
    <source>
        <dbReference type="ARBA" id="ARBA00023015"/>
    </source>
</evidence>
<dbReference type="Gene3D" id="1.10.1660.10">
    <property type="match status" value="1"/>
</dbReference>
<dbReference type="PANTHER" id="PTHR30204:SF0">
    <property type="entry name" value="REDOX-SENSITIVE TRANSCRIPTIONAL ACTIVATOR SOXR"/>
    <property type="match status" value="1"/>
</dbReference>
<evidence type="ECO:0000259" key="8">
    <source>
        <dbReference type="PROSITE" id="PS50937"/>
    </source>
</evidence>
<dbReference type="Pfam" id="PF09278">
    <property type="entry name" value="MerR-DNA-bind"/>
    <property type="match status" value="1"/>
</dbReference>
<evidence type="ECO:0000256" key="7">
    <source>
        <dbReference type="ARBA" id="ARBA00023163"/>
    </source>
</evidence>
<accession>I0UZ23</accession>
<dbReference type="InterPro" id="IPR000551">
    <property type="entry name" value="MerR-type_HTH_dom"/>
</dbReference>
<keyword evidence="5" id="KW-0805">Transcription regulation</keyword>
<evidence type="ECO:0000256" key="2">
    <source>
        <dbReference type="ARBA" id="ARBA00022723"/>
    </source>
</evidence>
<keyword evidence="10" id="KW-1185">Reference proteome</keyword>
<evidence type="ECO:0000256" key="1">
    <source>
        <dbReference type="ARBA" id="ARBA00022714"/>
    </source>
</evidence>
<dbReference type="HOGENOM" id="CLU_060077_5_1_11"/>
<evidence type="ECO:0000313" key="9">
    <source>
        <dbReference type="EMBL" id="EID53126.1"/>
    </source>
</evidence>
<dbReference type="GO" id="GO:0046872">
    <property type="term" value="F:metal ion binding"/>
    <property type="evidence" value="ECO:0007669"/>
    <property type="project" value="UniProtKB-KW"/>
</dbReference>
<keyword evidence="3" id="KW-0408">Iron</keyword>
<dbReference type="GO" id="GO:0003677">
    <property type="term" value="F:DNA binding"/>
    <property type="evidence" value="ECO:0007669"/>
    <property type="project" value="UniProtKB-KW"/>
</dbReference>
<keyword evidence="7" id="KW-0804">Transcription</keyword>
<dbReference type="CDD" id="cd01110">
    <property type="entry name" value="HTH_SoxR"/>
    <property type="match status" value="1"/>
</dbReference>
<name>I0UZ23_9PSEU</name>
<sequence length="172" mass="19068">MGNRRGIPPHWWKYGYRDGVPKLADHLTIGQVARRSGVPHTALRFYEDRGLIFAERTAGNQRRYPRSVLRRIAFIRAAQRVGLTLEQIGEALATLPHDHAPTKADWARLSRGWQDELDARIDALQRLRDQLTGCVGCGCLSLRTCSLNNPDDQIAALGPGAPGLKPRAEGGL</sequence>
<feature type="domain" description="HTH merR-type" evidence="8">
    <location>
        <begin position="26"/>
        <end position="94"/>
    </location>
</feature>
<dbReference type="SMART" id="SM00422">
    <property type="entry name" value="HTH_MERR"/>
    <property type="match status" value="1"/>
</dbReference>
<evidence type="ECO:0000256" key="6">
    <source>
        <dbReference type="ARBA" id="ARBA00023125"/>
    </source>
</evidence>
<reference evidence="9 10" key="1">
    <citation type="submission" date="2012-01" db="EMBL/GenBank/DDBJ databases">
        <title>Improved High-Quality Draft sequence of Saccharomonospora xinjiangensis XJ-54.</title>
        <authorList>
            <consortium name="US DOE Joint Genome Institute"/>
            <person name="Lucas S."/>
            <person name="Han J."/>
            <person name="Lapidus A."/>
            <person name="Cheng J.-F."/>
            <person name="Goodwin L."/>
            <person name="Pitluck S."/>
            <person name="Peters L."/>
            <person name="Mikhailova N."/>
            <person name="Teshima H."/>
            <person name="Detter J.C."/>
            <person name="Han C."/>
            <person name="Tapia R."/>
            <person name="Land M."/>
            <person name="Hauser L."/>
            <person name="Kyrpides N."/>
            <person name="Ivanova N."/>
            <person name="Pagani I."/>
            <person name="Brambilla E.-M."/>
            <person name="Klenk H.-P."/>
            <person name="Woyke T."/>
        </authorList>
    </citation>
    <scope>NUCLEOTIDE SEQUENCE [LARGE SCALE GENOMIC DNA]</scope>
    <source>
        <strain evidence="9 10">XJ-54</strain>
    </source>
</reference>
<dbReference type="PROSITE" id="PS50937">
    <property type="entry name" value="HTH_MERR_2"/>
    <property type="match status" value="1"/>
</dbReference>